<dbReference type="PANTHER" id="PTHR13947:SF37">
    <property type="entry name" value="LD18367P"/>
    <property type="match status" value="1"/>
</dbReference>
<protein>
    <submittedName>
        <fullName evidence="3">GNAT family N-acetyltransferase</fullName>
    </submittedName>
</protein>
<dbReference type="AlphaFoldDB" id="A0A9E6ZNZ4"/>
<dbReference type="SUPFAM" id="SSF55729">
    <property type="entry name" value="Acyl-CoA N-acyltransferases (Nat)"/>
    <property type="match status" value="1"/>
</dbReference>
<dbReference type="CDD" id="cd04301">
    <property type="entry name" value="NAT_SF"/>
    <property type="match status" value="1"/>
</dbReference>
<keyword evidence="4" id="KW-1185">Reference proteome</keyword>
<dbReference type="PROSITE" id="PS51186">
    <property type="entry name" value="GNAT"/>
    <property type="match status" value="1"/>
</dbReference>
<dbReference type="InterPro" id="IPR016181">
    <property type="entry name" value="Acyl_CoA_acyltransferase"/>
</dbReference>
<dbReference type="InterPro" id="IPR050769">
    <property type="entry name" value="NAT_camello-type"/>
</dbReference>
<dbReference type="GO" id="GO:0008080">
    <property type="term" value="F:N-acetyltransferase activity"/>
    <property type="evidence" value="ECO:0007669"/>
    <property type="project" value="InterPro"/>
</dbReference>
<sequence length="167" mass="19166">MAEIDVWIRTLRAAEPAPMDLLLLADPSVDVIESYLSRSIVYVAERVPSDIIGVCAVLPTRPRTMEIVNVAVSEAWQQRGIGQRMLRAVMEDVCRKHRVSRLEIATGNSSFSQLRLYQKLGFRMSHIEHDFFVQNYAEPIFENGLQCRDLVHLWRDVTPFAEHSEAR</sequence>
<dbReference type="Pfam" id="PF13508">
    <property type="entry name" value="Acetyltransf_7"/>
    <property type="match status" value="1"/>
</dbReference>
<proteinExistence type="predicted"/>
<dbReference type="Gene3D" id="3.40.630.30">
    <property type="match status" value="1"/>
</dbReference>
<dbReference type="InterPro" id="IPR000182">
    <property type="entry name" value="GNAT_dom"/>
</dbReference>
<keyword evidence="1" id="KW-0808">Transferase</keyword>
<dbReference type="EMBL" id="CP080467">
    <property type="protein sequence ID" value="UNO47735.1"/>
    <property type="molecule type" value="Genomic_DNA"/>
</dbReference>
<organism evidence="3 4">
    <name type="scientific">Alicyclobacillus acidoterrestris (strain ATCC 49025 / DSM 3922 / CIP 106132 / NCIMB 13137 / GD3B)</name>
    <dbReference type="NCBI Taxonomy" id="1356854"/>
    <lineage>
        <taxon>Bacteria</taxon>
        <taxon>Bacillati</taxon>
        <taxon>Bacillota</taxon>
        <taxon>Bacilli</taxon>
        <taxon>Bacillales</taxon>
        <taxon>Alicyclobacillaceae</taxon>
        <taxon>Alicyclobacillus</taxon>
    </lineage>
</organism>
<reference evidence="4" key="1">
    <citation type="journal article" date="2022" name="G3 (Bethesda)">
        <title>Unveiling the complete genome sequence of Alicyclobacillus acidoterrestris DSM 3922T, a taint-producing strain.</title>
        <authorList>
            <person name="Leonardo I.C."/>
            <person name="Barreto Crespo M.T."/>
            <person name="Gaspar F.B."/>
        </authorList>
    </citation>
    <scope>NUCLEOTIDE SEQUENCE [LARGE SCALE GENOMIC DNA]</scope>
    <source>
        <strain evidence="4">DSM 3922</strain>
    </source>
</reference>
<name>A0A9E6ZNZ4_ALIAG</name>
<dbReference type="PANTHER" id="PTHR13947">
    <property type="entry name" value="GNAT FAMILY N-ACETYLTRANSFERASE"/>
    <property type="match status" value="1"/>
</dbReference>
<evidence type="ECO:0000256" key="1">
    <source>
        <dbReference type="ARBA" id="ARBA00022679"/>
    </source>
</evidence>
<dbReference type="RefSeq" id="WP_031219068.1">
    <property type="nucleotide sequence ID" value="NZ_AURB01000159.1"/>
</dbReference>
<dbReference type="KEGG" id="aaco:K1I37_13680"/>
<evidence type="ECO:0000313" key="4">
    <source>
        <dbReference type="Proteomes" id="UP000829401"/>
    </source>
</evidence>
<accession>A0A9E6ZNZ4</accession>
<evidence type="ECO:0000259" key="2">
    <source>
        <dbReference type="PROSITE" id="PS51186"/>
    </source>
</evidence>
<feature type="domain" description="N-acetyltransferase" evidence="2">
    <location>
        <begin position="6"/>
        <end position="148"/>
    </location>
</feature>
<gene>
    <name evidence="3" type="ORF">K1I37_13680</name>
</gene>
<dbReference type="Proteomes" id="UP000829401">
    <property type="component" value="Chromosome"/>
</dbReference>
<evidence type="ECO:0000313" key="3">
    <source>
        <dbReference type="EMBL" id="UNO47735.1"/>
    </source>
</evidence>